<name>A0A179D4J2_9BACT</name>
<dbReference type="InterPro" id="IPR029000">
    <property type="entry name" value="Cyclophilin-like_dom_sf"/>
</dbReference>
<gene>
    <name evidence="2" type="ORF">TDIS_0882</name>
</gene>
<dbReference type="STRING" id="999894.TDIS_0882"/>
<feature type="domain" description="Cyclophilin TM1367-like" evidence="1">
    <location>
        <begin position="4"/>
        <end position="122"/>
    </location>
</feature>
<dbReference type="AlphaFoldDB" id="A0A179D4J2"/>
<dbReference type="RefSeq" id="WP_068669713.1">
    <property type="nucleotide sequence ID" value="NZ_LWLG01000004.1"/>
</dbReference>
<keyword evidence="3" id="KW-1185">Reference proteome</keyword>
<dbReference type="Gene3D" id="2.40.100.20">
    <property type="match status" value="1"/>
</dbReference>
<organism evidence="2 3">
    <name type="scientific">Thermosulfurimonas dismutans</name>
    <dbReference type="NCBI Taxonomy" id="999894"/>
    <lineage>
        <taxon>Bacteria</taxon>
        <taxon>Pseudomonadati</taxon>
        <taxon>Thermodesulfobacteriota</taxon>
        <taxon>Thermodesulfobacteria</taxon>
        <taxon>Thermodesulfobacteriales</taxon>
        <taxon>Thermodesulfobacteriaceae</taxon>
        <taxon>Thermosulfurimonas</taxon>
    </lineage>
</organism>
<evidence type="ECO:0000313" key="3">
    <source>
        <dbReference type="Proteomes" id="UP000078390"/>
    </source>
</evidence>
<sequence>MPYPIRIRIENLELRAELFDTDCARRLYEALPIEAEPSEWGDEFYFRIPVSCEPDETYTVKVKVGDIGYWPPGQALAIFFGPTPASTGPDPVPASEVNLVGRILDDPSKLKEVKGAHLIRIEPL</sequence>
<dbReference type="EMBL" id="LWLG01000004">
    <property type="protein sequence ID" value="OAQ20956.1"/>
    <property type="molecule type" value="Genomic_DNA"/>
</dbReference>
<dbReference type="Proteomes" id="UP000078390">
    <property type="component" value="Unassembled WGS sequence"/>
</dbReference>
<proteinExistence type="predicted"/>
<dbReference type="SUPFAM" id="SSF50891">
    <property type="entry name" value="Cyclophilin-like"/>
    <property type="match status" value="1"/>
</dbReference>
<protein>
    <recommendedName>
        <fullName evidence="1">Cyclophilin TM1367-like domain-containing protein</fullName>
    </recommendedName>
</protein>
<dbReference type="InterPro" id="IPR025658">
    <property type="entry name" value="Cyclophilin_TM1367"/>
</dbReference>
<dbReference type="Pfam" id="PF04126">
    <property type="entry name" value="Cyclophil_like"/>
    <property type="match status" value="1"/>
</dbReference>
<comment type="caution">
    <text evidence="2">The sequence shown here is derived from an EMBL/GenBank/DDBJ whole genome shotgun (WGS) entry which is preliminary data.</text>
</comment>
<accession>A0A179D4J2</accession>
<evidence type="ECO:0000259" key="1">
    <source>
        <dbReference type="Pfam" id="PF04126"/>
    </source>
</evidence>
<reference evidence="2 3" key="1">
    <citation type="submission" date="2016-04" db="EMBL/GenBank/DDBJ databases">
        <title>Genome analysis of Thermosulfurimonas dismutans, the first thermophilic sulfur-disproportionating bacterium of the phylum Thermodesulfobacteria.</title>
        <authorList>
            <person name="Mardanov A.V."/>
            <person name="Beletsky A.V."/>
            <person name="Kadnikov V.V."/>
            <person name="Slobodkin A.I."/>
            <person name="Ravin N.V."/>
        </authorList>
    </citation>
    <scope>NUCLEOTIDE SEQUENCE [LARGE SCALE GENOMIC DNA]</scope>
    <source>
        <strain evidence="2 3">S95</strain>
    </source>
</reference>
<evidence type="ECO:0000313" key="2">
    <source>
        <dbReference type="EMBL" id="OAQ20956.1"/>
    </source>
</evidence>
<dbReference type="OrthoDB" id="7061637at2"/>